<evidence type="ECO:0000313" key="2">
    <source>
        <dbReference type="EMBL" id="GMI20643.1"/>
    </source>
</evidence>
<dbReference type="SUPFAM" id="SSF56112">
    <property type="entry name" value="Protein kinase-like (PK-like)"/>
    <property type="match status" value="1"/>
</dbReference>
<evidence type="ECO:0000313" key="3">
    <source>
        <dbReference type="Proteomes" id="UP001165060"/>
    </source>
</evidence>
<dbReference type="Proteomes" id="UP001165060">
    <property type="component" value="Unassembled WGS sequence"/>
</dbReference>
<dbReference type="Gene3D" id="1.10.510.10">
    <property type="entry name" value="Transferase(Phosphotransferase) domain 1"/>
    <property type="match status" value="1"/>
</dbReference>
<dbReference type="PANTHER" id="PTHR44167">
    <property type="entry name" value="OVARIAN-SPECIFIC SERINE/THREONINE-PROTEIN KINASE LOK-RELATED"/>
    <property type="match status" value="1"/>
</dbReference>
<reference evidence="2 3" key="1">
    <citation type="journal article" date="2023" name="Commun. Biol.">
        <title>Genome analysis of Parmales, the sister group of diatoms, reveals the evolutionary specialization of diatoms from phago-mixotrophs to photoautotrophs.</title>
        <authorList>
            <person name="Ban H."/>
            <person name="Sato S."/>
            <person name="Yoshikawa S."/>
            <person name="Yamada K."/>
            <person name="Nakamura Y."/>
            <person name="Ichinomiya M."/>
            <person name="Sato N."/>
            <person name="Blanc-Mathieu R."/>
            <person name="Endo H."/>
            <person name="Kuwata A."/>
            <person name="Ogata H."/>
        </authorList>
    </citation>
    <scope>NUCLEOTIDE SEQUENCE [LARGE SCALE GENOMIC DNA]</scope>
</reference>
<dbReference type="InterPro" id="IPR011009">
    <property type="entry name" value="Kinase-like_dom_sf"/>
</dbReference>
<organism evidence="2 3">
    <name type="scientific">Tetraparma gracilis</name>
    <dbReference type="NCBI Taxonomy" id="2962635"/>
    <lineage>
        <taxon>Eukaryota</taxon>
        <taxon>Sar</taxon>
        <taxon>Stramenopiles</taxon>
        <taxon>Ochrophyta</taxon>
        <taxon>Bolidophyceae</taxon>
        <taxon>Parmales</taxon>
        <taxon>Triparmaceae</taxon>
        <taxon>Tetraparma</taxon>
    </lineage>
</organism>
<feature type="domain" description="Protein kinase" evidence="1">
    <location>
        <begin position="1"/>
        <end position="191"/>
    </location>
</feature>
<comment type="caution">
    <text evidence="2">The sequence shown here is derived from an EMBL/GenBank/DDBJ whole genome shotgun (WGS) entry which is preliminary data.</text>
</comment>
<accession>A0ABQ6M6V6</accession>
<name>A0ABQ6M6V6_9STRA</name>
<protein>
    <recommendedName>
        <fullName evidence="1">Protein kinase domain-containing protein</fullName>
    </recommendedName>
</protein>
<dbReference type="PANTHER" id="PTHR44167:SF24">
    <property type="entry name" value="SERINE_THREONINE-PROTEIN KINASE CHK2"/>
    <property type="match status" value="1"/>
</dbReference>
<dbReference type="SMART" id="SM00220">
    <property type="entry name" value="S_TKc"/>
    <property type="match status" value="1"/>
</dbReference>
<dbReference type="InterPro" id="IPR000719">
    <property type="entry name" value="Prot_kinase_dom"/>
</dbReference>
<feature type="non-terminal residue" evidence="2">
    <location>
        <position position="1"/>
    </location>
</feature>
<proteinExistence type="predicted"/>
<dbReference type="EMBL" id="BRYB01002502">
    <property type="protein sequence ID" value="GMI20643.1"/>
    <property type="molecule type" value="Genomic_DNA"/>
</dbReference>
<keyword evidence="3" id="KW-1185">Reference proteome</keyword>
<evidence type="ECO:0000259" key="1">
    <source>
        <dbReference type="PROSITE" id="PS50011"/>
    </source>
</evidence>
<dbReference type="PROSITE" id="PS50011">
    <property type="entry name" value="PROTEIN_KINASE_DOM"/>
    <property type="match status" value="1"/>
</dbReference>
<dbReference type="Pfam" id="PF00069">
    <property type="entry name" value="Pkinase"/>
    <property type="match status" value="1"/>
</dbReference>
<gene>
    <name evidence="2" type="ORF">TeGR_g3659</name>
</gene>
<sequence>VVDGDLDGYLFASISRFVPGKDYGNEDIGFGSWWALQDYMRQVLTALSVAHDAGYLVNDLKPDNIRYDEDEPVPHAVLSDLGATKKFYKNMLHSFTQTPYWSPPQNNIKPRVKETAVHGPDIWSLGVVFLDALYYPCYTFDKPSPKRHKHTEPHSFMLGLQALLAGEFVSMLRLESLDRVTAKQALEHDFFKLQFERPPLKQPTSSAVLFDTLKPQEE</sequence>